<dbReference type="Proteomes" id="UP000031011">
    <property type="component" value="Unassembled WGS sequence"/>
</dbReference>
<accession>A0A837DY85</accession>
<gene>
    <name evidence="1" type="ORF">LRN_1077</name>
</gene>
<evidence type="ECO:0000313" key="1">
    <source>
        <dbReference type="EMBL" id="KIC05704.1"/>
    </source>
</evidence>
<name>A0A837DY85_9LACO</name>
<dbReference type="AlphaFoldDB" id="A0A837DY85"/>
<dbReference type="EMBL" id="AWYA01000001">
    <property type="protein sequence ID" value="KIC05704.1"/>
    <property type="molecule type" value="Genomic_DNA"/>
</dbReference>
<protein>
    <submittedName>
        <fullName evidence="1">IS200-IS605 family transposase ISLasa9b</fullName>
    </submittedName>
</protein>
<proteinExistence type="predicted"/>
<comment type="caution">
    <text evidence="1">The sequence shown here is derived from an EMBL/GenBank/DDBJ whole genome shotgun (WGS) entry which is preliminary data.</text>
</comment>
<organism evidence="1 2">
    <name type="scientific">Ligilactobacillus ruminis DPC 6832</name>
    <dbReference type="NCBI Taxonomy" id="1402208"/>
    <lineage>
        <taxon>Bacteria</taxon>
        <taxon>Bacillati</taxon>
        <taxon>Bacillota</taxon>
        <taxon>Bacilli</taxon>
        <taxon>Lactobacillales</taxon>
        <taxon>Lactobacillaceae</taxon>
        <taxon>Ligilactobacillus</taxon>
    </lineage>
</organism>
<evidence type="ECO:0000313" key="2">
    <source>
        <dbReference type="Proteomes" id="UP000031011"/>
    </source>
</evidence>
<sequence length="53" mass="5843">MQLTSDESFVEAPKADHGHIGIDLNTDNFLTDSEGTKFLIHDIIALVNHHDGL</sequence>
<reference evidence="1 2" key="1">
    <citation type="journal article" date="2015" name="BMC Microbiol.">
        <title>Lactobacillus ruminis strains cluster according to their mammalian gut source.</title>
        <authorList>
            <person name="O' Donnell M.M."/>
            <person name="Harris H.M."/>
            <person name="Lynch D.B."/>
            <person name="Ross R.P."/>
            <person name="O'Toole P.W."/>
        </authorList>
    </citation>
    <scope>NUCLEOTIDE SEQUENCE [LARGE SCALE GENOMIC DNA]</scope>
    <source>
        <strain evidence="1 2">DPC 6832</strain>
    </source>
</reference>